<evidence type="ECO:0000256" key="4">
    <source>
        <dbReference type="ARBA" id="ARBA00022989"/>
    </source>
</evidence>
<proteinExistence type="inferred from homology"/>
<evidence type="ECO:0000256" key="6">
    <source>
        <dbReference type="RuleBase" id="RU910716"/>
    </source>
</evidence>
<comment type="subcellular location">
    <subcellularLocation>
        <location evidence="1 6">Membrane</location>
        <topology evidence="1 6">Multi-pass membrane protein</topology>
    </subcellularLocation>
</comment>
<organism evidence="7 8">
    <name type="scientific">Batillaria attramentaria</name>
    <dbReference type="NCBI Taxonomy" id="370345"/>
    <lineage>
        <taxon>Eukaryota</taxon>
        <taxon>Metazoa</taxon>
        <taxon>Spiralia</taxon>
        <taxon>Lophotrochozoa</taxon>
        <taxon>Mollusca</taxon>
        <taxon>Gastropoda</taxon>
        <taxon>Caenogastropoda</taxon>
        <taxon>Sorbeoconcha</taxon>
        <taxon>Cerithioidea</taxon>
        <taxon>Batillariidae</taxon>
        <taxon>Batillaria</taxon>
    </lineage>
</organism>
<dbReference type="GO" id="GO:0005886">
    <property type="term" value="C:plasma membrane"/>
    <property type="evidence" value="ECO:0007669"/>
    <property type="project" value="UniProtKB-ARBA"/>
</dbReference>
<reference evidence="7 8" key="1">
    <citation type="journal article" date="2023" name="Sci. Data">
        <title>Genome assembly of the Korean intertidal mud-creeper Batillaria attramentaria.</title>
        <authorList>
            <person name="Patra A.K."/>
            <person name="Ho P.T."/>
            <person name="Jun S."/>
            <person name="Lee S.J."/>
            <person name="Kim Y."/>
            <person name="Won Y.J."/>
        </authorList>
    </citation>
    <scope>NUCLEOTIDE SEQUENCE [LARGE SCALE GENOMIC DNA]</scope>
    <source>
        <strain evidence="7">Wonlab-2016</strain>
    </source>
</reference>
<accession>A0ABD0M211</accession>
<name>A0ABD0M211_9CAEN</name>
<dbReference type="AlphaFoldDB" id="A0ABD0M211"/>
<sequence>MACYVNTDGTVVVRVVFEVADNSHSFYQVLGPGVRDSLYNLSHVESMADSDRQHPTAPGETVIMLEDVKPCAETENGDRPQPTDSGEDHVMQEEHVTPPATTETEGTDDTQTTWLRSCRTWKPCVFAKWLWGIIYDKENGDFTRLELVLGVATIILYLVDIGTDVRLAVRYFQDGEWIYGGLTTAFIAFAYIWLLVLGLYAYGKYDDDQSRLWFICRLFLVIVGLSPVVA</sequence>
<keyword evidence="3 6" id="KW-0812">Transmembrane</keyword>
<dbReference type="InterPro" id="IPR018629">
    <property type="entry name" value="XK-rel"/>
</dbReference>
<keyword evidence="8" id="KW-1185">Reference proteome</keyword>
<gene>
    <name evidence="7" type="ORF">BaRGS_00002989</name>
</gene>
<feature type="transmembrane region" description="Helical" evidence="6">
    <location>
        <begin position="212"/>
        <end position="229"/>
    </location>
</feature>
<keyword evidence="5 6" id="KW-0472">Membrane</keyword>
<evidence type="ECO:0000256" key="1">
    <source>
        <dbReference type="ARBA" id="ARBA00004141"/>
    </source>
</evidence>
<evidence type="ECO:0000313" key="8">
    <source>
        <dbReference type="Proteomes" id="UP001519460"/>
    </source>
</evidence>
<protein>
    <recommendedName>
        <fullName evidence="6">XK-related protein</fullName>
    </recommendedName>
</protein>
<evidence type="ECO:0000313" key="7">
    <source>
        <dbReference type="EMBL" id="KAK7505718.1"/>
    </source>
</evidence>
<comment type="caution">
    <text evidence="7">The sequence shown here is derived from an EMBL/GenBank/DDBJ whole genome shotgun (WGS) entry which is preliminary data.</text>
</comment>
<dbReference type="EMBL" id="JACVVK020000009">
    <property type="protein sequence ID" value="KAK7505718.1"/>
    <property type="molecule type" value="Genomic_DNA"/>
</dbReference>
<feature type="transmembrane region" description="Helical" evidence="6">
    <location>
        <begin position="177"/>
        <end position="200"/>
    </location>
</feature>
<evidence type="ECO:0000256" key="2">
    <source>
        <dbReference type="ARBA" id="ARBA00008789"/>
    </source>
</evidence>
<feature type="transmembrane region" description="Helical" evidence="6">
    <location>
        <begin position="147"/>
        <end position="165"/>
    </location>
</feature>
<dbReference type="Proteomes" id="UP001519460">
    <property type="component" value="Unassembled WGS sequence"/>
</dbReference>
<dbReference type="Pfam" id="PF09815">
    <property type="entry name" value="XK-related"/>
    <property type="match status" value="1"/>
</dbReference>
<evidence type="ECO:0000256" key="3">
    <source>
        <dbReference type="ARBA" id="ARBA00022692"/>
    </source>
</evidence>
<keyword evidence="4 6" id="KW-1133">Transmembrane helix</keyword>
<comment type="similarity">
    <text evidence="2 6">Belongs to the XK family.</text>
</comment>
<evidence type="ECO:0000256" key="5">
    <source>
        <dbReference type="ARBA" id="ARBA00023136"/>
    </source>
</evidence>